<dbReference type="RefSeq" id="WP_203890716.1">
    <property type="nucleotide sequence ID" value="NZ_BOOH01000019.1"/>
</dbReference>
<accession>A0A8J3W548</accession>
<dbReference type="EMBL" id="BOOH01000019">
    <property type="protein sequence ID" value="GIH76098.1"/>
    <property type="molecule type" value="Genomic_DNA"/>
</dbReference>
<feature type="transmembrane region" description="Helical" evidence="1">
    <location>
        <begin position="45"/>
        <end position="64"/>
    </location>
</feature>
<name>A0A8J3W548_9ACTN</name>
<keyword evidence="1" id="KW-1133">Transmembrane helix</keyword>
<gene>
    <name evidence="2" type="ORF">Plo01_25270</name>
</gene>
<comment type="caution">
    <text evidence="2">The sequence shown here is derived from an EMBL/GenBank/DDBJ whole genome shotgun (WGS) entry which is preliminary data.</text>
</comment>
<protein>
    <submittedName>
        <fullName evidence="2">Uncharacterized protein</fullName>
    </submittedName>
</protein>
<evidence type="ECO:0000313" key="2">
    <source>
        <dbReference type="EMBL" id="GIH76098.1"/>
    </source>
</evidence>
<dbReference type="NCBIfam" id="NF041681">
    <property type="entry name" value="HGxxPAAW"/>
    <property type="match status" value="1"/>
</dbReference>
<keyword evidence="1" id="KW-0472">Membrane</keyword>
<evidence type="ECO:0000313" key="3">
    <source>
        <dbReference type="Proteomes" id="UP000616724"/>
    </source>
</evidence>
<dbReference type="Proteomes" id="UP000616724">
    <property type="component" value="Unassembled WGS sequence"/>
</dbReference>
<keyword evidence="1" id="KW-0812">Transmembrane</keyword>
<feature type="transmembrane region" description="Helical" evidence="1">
    <location>
        <begin position="12"/>
        <end position="39"/>
    </location>
</feature>
<evidence type="ECO:0000256" key="1">
    <source>
        <dbReference type="SAM" id="Phobius"/>
    </source>
</evidence>
<reference evidence="2 3" key="1">
    <citation type="submission" date="2021-01" db="EMBL/GenBank/DDBJ databases">
        <title>Whole genome shotgun sequence of Planobispora longispora NBRC 13918.</title>
        <authorList>
            <person name="Komaki H."/>
            <person name="Tamura T."/>
        </authorList>
    </citation>
    <scope>NUCLEOTIDE SEQUENCE [LARGE SCALE GENOMIC DNA]</scope>
    <source>
        <strain evidence="2 3">NBRC 13918</strain>
    </source>
</reference>
<organism evidence="2 3">
    <name type="scientific">Planobispora longispora</name>
    <dbReference type="NCBI Taxonomy" id="28887"/>
    <lineage>
        <taxon>Bacteria</taxon>
        <taxon>Bacillati</taxon>
        <taxon>Actinomycetota</taxon>
        <taxon>Actinomycetes</taxon>
        <taxon>Streptosporangiales</taxon>
        <taxon>Streptosporangiaceae</taxon>
        <taxon>Planobispora</taxon>
    </lineage>
</organism>
<dbReference type="AlphaFoldDB" id="A0A8J3W548"/>
<proteinExistence type="predicted"/>
<sequence length="131" mass="13412">MSGIHGDYDMGHTVAGWTGVGIALTGFAGAGAALCAAWLPGVWIGLGVTALGGLVSWALHLAGWGKPSGVRPREQWDWRVKDPMTGHGDCLGCRLAGRRAGSAARGPAARRPALVPAHRTAALAQADRTPA</sequence>
<keyword evidence="3" id="KW-1185">Reference proteome</keyword>